<comment type="caution">
    <text evidence="2">The sequence shown here is derived from an EMBL/GenBank/DDBJ whole genome shotgun (WGS) entry which is preliminary data.</text>
</comment>
<evidence type="ECO:0000313" key="2">
    <source>
        <dbReference type="EMBL" id="MBB5350378.1"/>
    </source>
</evidence>
<protein>
    <recommendedName>
        <fullName evidence="4">Lipocalin-like domain-containing protein</fullName>
    </recommendedName>
</protein>
<evidence type="ECO:0000256" key="1">
    <source>
        <dbReference type="SAM" id="SignalP"/>
    </source>
</evidence>
<feature type="chain" id="PRO_5032946487" description="Lipocalin-like domain-containing protein" evidence="1">
    <location>
        <begin position="18"/>
        <end position="152"/>
    </location>
</feature>
<organism evidence="2 3">
    <name type="scientific">Haloferula luteola</name>
    <dbReference type="NCBI Taxonomy" id="595692"/>
    <lineage>
        <taxon>Bacteria</taxon>
        <taxon>Pseudomonadati</taxon>
        <taxon>Verrucomicrobiota</taxon>
        <taxon>Verrucomicrobiia</taxon>
        <taxon>Verrucomicrobiales</taxon>
        <taxon>Verrucomicrobiaceae</taxon>
        <taxon>Haloferula</taxon>
    </lineage>
</organism>
<name>A0A840V6H9_9BACT</name>
<sequence length="152" mass="16960">MKPLALALFPALFVSCAAPPSGSTDPARVRPLLMGTWTSHRSEGSTAIYMEKTFHPDGTANGFIDIRSGTGNTSLLLPRVPFQSRWKFDAEGDLVTYDMRSEVIGFFEPGKSTHDRILRTQPDRIDFISGETGDRFSFHRKQPKRAPTSWSL</sequence>
<gene>
    <name evidence="2" type="ORF">HNR46_000602</name>
</gene>
<keyword evidence="1" id="KW-0732">Signal</keyword>
<dbReference type="PROSITE" id="PS51257">
    <property type="entry name" value="PROKAR_LIPOPROTEIN"/>
    <property type="match status" value="1"/>
</dbReference>
<dbReference type="EMBL" id="JACHFD010000002">
    <property type="protein sequence ID" value="MBB5350378.1"/>
    <property type="molecule type" value="Genomic_DNA"/>
</dbReference>
<keyword evidence="3" id="KW-1185">Reference proteome</keyword>
<accession>A0A840V6H9</accession>
<evidence type="ECO:0008006" key="4">
    <source>
        <dbReference type="Google" id="ProtNLM"/>
    </source>
</evidence>
<dbReference type="Proteomes" id="UP000557717">
    <property type="component" value="Unassembled WGS sequence"/>
</dbReference>
<evidence type="ECO:0000313" key="3">
    <source>
        <dbReference type="Proteomes" id="UP000557717"/>
    </source>
</evidence>
<dbReference type="AlphaFoldDB" id="A0A840V6H9"/>
<proteinExistence type="predicted"/>
<reference evidence="2 3" key="1">
    <citation type="submission" date="2020-08" db="EMBL/GenBank/DDBJ databases">
        <title>Genomic Encyclopedia of Type Strains, Phase IV (KMG-IV): sequencing the most valuable type-strain genomes for metagenomic binning, comparative biology and taxonomic classification.</title>
        <authorList>
            <person name="Goeker M."/>
        </authorList>
    </citation>
    <scope>NUCLEOTIDE SEQUENCE [LARGE SCALE GENOMIC DNA]</scope>
    <source>
        <strain evidence="2 3">YC6886</strain>
    </source>
</reference>
<dbReference type="RefSeq" id="WP_184015619.1">
    <property type="nucleotide sequence ID" value="NZ_JACHFD010000002.1"/>
</dbReference>
<feature type="signal peptide" evidence="1">
    <location>
        <begin position="1"/>
        <end position="17"/>
    </location>
</feature>